<evidence type="ECO:0000313" key="1">
    <source>
        <dbReference type="EMBL" id="KAI4311195.1"/>
    </source>
</evidence>
<organism evidence="1 2">
    <name type="scientific">Melastoma candidum</name>
    <dbReference type="NCBI Taxonomy" id="119954"/>
    <lineage>
        <taxon>Eukaryota</taxon>
        <taxon>Viridiplantae</taxon>
        <taxon>Streptophyta</taxon>
        <taxon>Embryophyta</taxon>
        <taxon>Tracheophyta</taxon>
        <taxon>Spermatophyta</taxon>
        <taxon>Magnoliopsida</taxon>
        <taxon>eudicotyledons</taxon>
        <taxon>Gunneridae</taxon>
        <taxon>Pentapetalae</taxon>
        <taxon>rosids</taxon>
        <taxon>malvids</taxon>
        <taxon>Myrtales</taxon>
        <taxon>Melastomataceae</taxon>
        <taxon>Melastomatoideae</taxon>
        <taxon>Melastomateae</taxon>
        <taxon>Melastoma</taxon>
    </lineage>
</organism>
<dbReference type="Proteomes" id="UP001057402">
    <property type="component" value="Chromosome 11"/>
</dbReference>
<protein>
    <submittedName>
        <fullName evidence="1">Uncharacterized protein</fullName>
    </submittedName>
</protein>
<evidence type="ECO:0000313" key="2">
    <source>
        <dbReference type="Proteomes" id="UP001057402"/>
    </source>
</evidence>
<accession>A0ACB9LKJ8</accession>
<reference evidence="2" key="1">
    <citation type="journal article" date="2023" name="Front. Plant Sci.">
        <title>Chromosomal-level genome assembly of Melastoma candidum provides insights into trichome evolution.</title>
        <authorList>
            <person name="Zhong Y."/>
            <person name="Wu W."/>
            <person name="Sun C."/>
            <person name="Zou P."/>
            <person name="Liu Y."/>
            <person name="Dai S."/>
            <person name="Zhou R."/>
        </authorList>
    </citation>
    <scope>NUCLEOTIDE SEQUENCE [LARGE SCALE GENOMIC DNA]</scope>
</reference>
<comment type="caution">
    <text evidence="1">The sequence shown here is derived from an EMBL/GenBank/DDBJ whole genome shotgun (WGS) entry which is preliminary data.</text>
</comment>
<gene>
    <name evidence="1" type="ORF">MLD38_036108</name>
</gene>
<name>A0ACB9LKJ8_9MYRT</name>
<sequence length="161" mass="18065">MAIKTLRFLSLMFGNFTKASPTIVPRRRRSIIPNAGFFGEEIHILSPSNKVTRPVLELASSLTRLHLAAWEAIVLRLIAVDGEQRHGDGMVELEEENEEIALDYEPVGLSPISRIPLQISQMIVGTKKKANKKTAQIDLRRREGFGACSTRQNRVCAVQRM</sequence>
<proteinExistence type="predicted"/>
<keyword evidence="2" id="KW-1185">Reference proteome</keyword>
<dbReference type="EMBL" id="CM042890">
    <property type="protein sequence ID" value="KAI4311195.1"/>
    <property type="molecule type" value="Genomic_DNA"/>
</dbReference>